<name>A0A3T1D2C5_9BACL</name>
<keyword evidence="2" id="KW-1185">Reference proteome</keyword>
<dbReference type="OrthoDB" id="2620110at2"/>
<sequence>MKIENLGRLLLTTFIFNDADVIYQLSQAEKDRQEAISTYSDNEEEFAVLLSEIIHKK</sequence>
<dbReference type="EMBL" id="AP019400">
    <property type="protein sequence ID" value="BBI32267.1"/>
    <property type="molecule type" value="Genomic_DNA"/>
</dbReference>
<dbReference type="RefSeq" id="WP_157993988.1">
    <property type="nucleotide sequence ID" value="NZ_AP019400.1"/>
</dbReference>
<organism evidence="1 2">
    <name type="scientific">Cohnella abietis</name>
    <dbReference type="NCBI Taxonomy" id="2507935"/>
    <lineage>
        <taxon>Bacteria</taxon>
        <taxon>Bacillati</taxon>
        <taxon>Bacillota</taxon>
        <taxon>Bacilli</taxon>
        <taxon>Bacillales</taxon>
        <taxon>Paenibacillaceae</taxon>
        <taxon>Cohnella</taxon>
    </lineage>
</organism>
<dbReference type="KEGG" id="cohn:KCTCHS21_16660"/>
<evidence type="ECO:0000313" key="1">
    <source>
        <dbReference type="EMBL" id="BBI32267.1"/>
    </source>
</evidence>
<reference evidence="1 2" key="1">
    <citation type="submission" date="2019-01" db="EMBL/GenBank/DDBJ databases">
        <title>Complete genome sequence of Cohnella hallensis HS21 isolated from Korean fir (Abies koreana) rhizospheric soil.</title>
        <authorList>
            <person name="Jiang L."/>
            <person name="Kang S.W."/>
            <person name="Kim S."/>
            <person name="Jung J."/>
            <person name="Kim C.Y."/>
            <person name="Kim D.H."/>
            <person name="Kim S.W."/>
            <person name="Lee J."/>
        </authorList>
    </citation>
    <scope>NUCLEOTIDE SEQUENCE [LARGE SCALE GENOMIC DNA]</scope>
    <source>
        <strain evidence="1 2">HS21</strain>
    </source>
</reference>
<dbReference type="AlphaFoldDB" id="A0A3T1D2C5"/>
<evidence type="ECO:0000313" key="2">
    <source>
        <dbReference type="Proteomes" id="UP000289856"/>
    </source>
</evidence>
<dbReference type="Proteomes" id="UP000289856">
    <property type="component" value="Chromosome"/>
</dbReference>
<protein>
    <submittedName>
        <fullName evidence="1">Uncharacterized protein</fullName>
    </submittedName>
</protein>
<gene>
    <name evidence="1" type="ORF">KCTCHS21_16660</name>
</gene>
<accession>A0A3T1D2C5</accession>
<proteinExistence type="predicted"/>